<name>A0A0B1SUU7_OESDE</name>
<evidence type="ECO:0000313" key="3">
    <source>
        <dbReference type="Proteomes" id="UP000053660"/>
    </source>
</evidence>
<dbReference type="AlphaFoldDB" id="A0A0B1SUU7"/>
<feature type="transmembrane region" description="Helical" evidence="1">
    <location>
        <begin position="601"/>
        <end position="621"/>
    </location>
</feature>
<dbReference type="PANTHER" id="PTHR13219:SF6">
    <property type="entry name" value="TRANSMEMBRANE PROTEIN 94"/>
    <property type="match status" value="1"/>
</dbReference>
<keyword evidence="1" id="KW-0472">Membrane</keyword>
<gene>
    <name evidence="2" type="ORF">OESDEN_11110</name>
</gene>
<dbReference type="OrthoDB" id="5568754at2759"/>
<dbReference type="Proteomes" id="UP000053660">
    <property type="component" value="Unassembled WGS sequence"/>
</dbReference>
<keyword evidence="3" id="KW-1185">Reference proteome</keyword>
<evidence type="ECO:0000256" key="1">
    <source>
        <dbReference type="SAM" id="Phobius"/>
    </source>
</evidence>
<organism evidence="2 3">
    <name type="scientific">Oesophagostomum dentatum</name>
    <name type="common">Nodular worm</name>
    <dbReference type="NCBI Taxonomy" id="61180"/>
    <lineage>
        <taxon>Eukaryota</taxon>
        <taxon>Metazoa</taxon>
        <taxon>Ecdysozoa</taxon>
        <taxon>Nematoda</taxon>
        <taxon>Chromadorea</taxon>
        <taxon>Rhabditida</taxon>
        <taxon>Rhabditina</taxon>
        <taxon>Rhabditomorpha</taxon>
        <taxon>Strongyloidea</taxon>
        <taxon>Strongylidae</taxon>
        <taxon>Oesophagostomum</taxon>
    </lineage>
</organism>
<reference evidence="2 3" key="1">
    <citation type="submission" date="2014-03" db="EMBL/GenBank/DDBJ databases">
        <title>Draft genome of the hookworm Oesophagostomum dentatum.</title>
        <authorList>
            <person name="Mitreva M."/>
        </authorList>
    </citation>
    <scope>NUCLEOTIDE SEQUENCE [LARGE SCALE GENOMIC DNA]</scope>
    <source>
        <strain evidence="2 3">OD-Hann</strain>
    </source>
</reference>
<dbReference type="PANTHER" id="PTHR13219">
    <property type="entry name" value="TRANSMEMBRANE PROTEIN 94"/>
    <property type="match status" value="1"/>
</dbReference>
<keyword evidence="1" id="KW-1133">Transmembrane helix</keyword>
<proteinExistence type="predicted"/>
<feature type="transmembrane region" description="Helical" evidence="1">
    <location>
        <begin position="570"/>
        <end position="595"/>
    </location>
</feature>
<evidence type="ECO:0000313" key="2">
    <source>
        <dbReference type="EMBL" id="KHJ89078.1"/>
    </source>
</evidence>
<keyword evidence="1" id="KW-0812">Transmembrane</keyword>
<protein>
    <submittedName>
        <fullName evidence="2">Uncharacterized protein</fullName>
    </submittedName>
</protein>
<accession>A0A0B1SUU7</accession>
<dbReference type="InterPro" id="IPR039720">
    <property type="entry name" value="TMEM94"/>
</dbReference>
<dbReference type="EMBL" id="KN554767">
    <property type="protein sequence ID" value="KHJ89078.1"/>
    <property type="molecule type" value="Genomic_DNA"/>
</dbReference>
<sequence length="666" mass="75189">MKDFVTLLGSLTGTSFFDKKGLLSPMNPCLDKVIFFRPSDEDDESSKDSLCLEIMDLSSELHSDGSWSVDFDDPNWSRFDSSLKVIGQCLLMNRCDSSFPPFLDHLSAVASTVPRTIATACRRCCCIFPRLIGFEQNRIEPFRNPQTLGFYQRRPGEAPLPGLTKHQTPLEMAYCTVHPDERSLYYHLMCQGTANLVLEACTHVWNGKSLVPISDRLCKTAADFYQRHSVTGYCLALSYRPLRRTLDASLKNYYFEVPLLHNRSRNGTLVRSHSIDSSQQDAFFNCGPQKTANDVAEQFLNGHILCGMIVSQYEVMPQAVQLVDQLENLCVRFVYFSRENELRSRVFAEKLGLEAGWNCHVSLAEVCNDDGRTLKDFFLSKTYCRETNHPEAKLLDKLSRSDQQLHLKFLSSYLQDSPTVRKQSEMPPKVTVIPNKAQLPTGISAVRPHLEQVDNVPLLVSLITDCTPQANLEMLEIMQEYGELVLAIGSSLSPANTQIFLQADVSMSVLPVGDWNCCASTGRDWHQTKEIVDILMGLASDFRLAYDRLLAVPRLIVACRHRLASVRGSLTFHLFASSVVSLSLLFSAVFFLPLLYDYDQVFLTVFIQLPFLTLGSVFTPFHPKTTVIRISSKVCILNSLKKSRQSAAFYVLTKYKLQFFAKLESI</sequence>